<dbReference type="Pfam" id="PF05036">
    <property type="entry name" value="SPOR"/>
    <property type="match status" value="1"/>
</dbReference>
<protein>
    <submittedName>
        <fullName evidence="12">D-alanyl-D-alanine carboxypeptidase</fullName>
    </submittedName>
</protein>
<dbReference type="Proteomes" id="UP000245020">
    <property type="component" value="Unassembled WGS sequence"/>
</dbReference>
<dbReference type="RefSeq" id="WP_109188355.1">
    <property type="nucleotide sequence ID" value="NZ_BMYA01000001.1"/>
</dbReference>
<keyword evidence="2" id="KW-0732">Signal</keyword>
<evidence type="ECO:0000313" key="12">
    <source>
        <dbReference type="EMBL" id="PWD81724.1"/>
    </source>
</evidence>
<evidence type="ECO:0000256" key="3">
    <source>
        <dbReference type="ARBA" id="ARBA00022801"/>
    </source>
</evidence>
<dbReference type="InterPro" id="IPR001967">
    <property type="entry name" value="Peptidase_S11_N"/>
</dbReference>
<dbReference type="GO" id="GO:0009002">
    <property type="term" value="F:serine-type D-Ala-D-Ala carboxypeptidase activity"/>
    <property type="evidence" value="ECO:0007669"/>
    <property type="project" value="InterPro"/>
</dbReference>
<keyword evidence="5" id="KW-0573">Peptidoglycan synthesis</keyword>
<keyword evidence="3" id="KW-0378">Hydrolase</keyword>
<dbReference type="Gene3D" id="3.30.70.1070">
    <property type="entry name" value="Sporulation related repeat"/>
    <property type="match status" value="1"/>
</dbReference>
<dbReference type="InterPro" id="IPR036680">
    <property type="entry name" value="SPOR-like_sf"/>
</dbReference>
<evidence type="ECO:0000256" key="6">
    <source>
        <dbReference type="ARBA" id="ARBA00023316"/>
    </source>
</evidence>
<dbReference type="EMBL" id="QEWQ01000001">
    <property type="protein sequence ID" value="PWD81724.1"/>
    <property type="molecule type" value="Genomic_DNA"/>
</dbReference>
<dbReference type="SUPFAM" id="SSF56601">
    <property type="entry name" value="beta-lactamase/transpeptidase-like"/>
    <property type="match status" value="1"/>
</dbReference>
<feature type="domain" description="SPOR" evidence="11">
    <location>
        <begin position="365"/>
        <end position="434"/>
    </location>
</feature>
<dbReference type="GO" id="GO:0009252">
    <property type="term" value="P:peptidoglycan biosynthetic process"/>
    <property type="evidence" value="ECO:0007669"/>
    <property type="project" value="UniProtKB-KW"/>
</dbReference>
<comment type="caution">
    <text evidence="12">The sequence shown here is derived from an EMBL/GenBank/DDBJ whole genome shotgun (WGS) entry which is preliminary data.</text>
</comment>
<keyword evidence="4" id="KW-0133">Cell shape</keyword>
<accession>A0A2U2AGD6</accession>
<dbReference type="InterPro" id="IPR018044">
    <property type="entry name" value="Peptidase_S11"/>
</dbReference>
<dbReference type="GO" id="GO:0071555">
    <property type="term" value="P:cell wall organization"/>
    <property type="evidence" value="ECO:0007669"/>
    <property type="project" value="UniProtKB-KW"/>
</dbReference>
<keyword evidence="13" id="KW-1185">Reference proteome</keyword>
<reference evidence="13" key="1">
    <citation type="submission" date="2018-05" db="EMBL/GenBank/DDBJ databases">
        <title>Ignatzschineria dubaiensis sp. nov., isolated from necrotic foot tissues of dromedaries (Camelus dromedarius) and associated maggots in Dubai, United Arab Emirates.</title>
        <authorList>
            <person name="Tsang C.C."/>
            <person name="Tang J.Y.M."/>
            <person name="Fong J.Y.H."/>
            <person name="Kinne J."/>
            <person name="Lee H.H."/>
            <person name="Joseph M."/>
            <person name="Jose S."/>
            <person name="Schuster R.K."/>
            <person name="Tang Y."/>
            <person name="Sivakumar S."/>
            <person name="Chen J.H.K."/>
            <person name="Teng J.L.L."/>
            <person name="Lau S.K.P."/>
            <person name="Wernery U."/>
            <person name="Woo P.C.Y."/>
        </authorList>
    </citation>
    <scope>NUCLEOTIDE SEQUENCE [LARGE SCALE GENOMIC DNA]</scope>
    <source>
        <strain evidence="13">KCTC 22644</strain>
    </source>
</reference>
<evidence type="ECO:0000256" key="7">
    <source>
        <dbReference type="PIRSR" id="PIRSR618044-1"/>
    </source>
</evidence>
<gene>
    <name evidence="12" type="ORF">DC083_00565</name>
</gene>
<dbReference type="Gene3D" id="3.40.710.10">
    <property type="entry name" value="DD-peptidase/beta-lactamase superfamily"/>
    <property type="match status" value="1"/>
</dbReference>
<keyword evidence="12" id="KW-0645">Protease</keyword>
<evidence type="ECO:0000256" key="8">
    <source>
        <dbReference type="PIRSR" id="PIRSR618044-2"/>
    </source>
</evidence>
<dbReference type="PANTHER" id="PTHR21581:SF6">
    <property type="entry name" value="TRAFFICKING PROTEIN PARTICLE COMPLEX SUBUNIT 12"/>
    <property type="match status" value="1"/>
</dbReference>
<evidence type="ECO:0000259" key="10">
    <source>
        <dbReference type="Pfam" id="PF00768"/>
    </source>
</evidence>
<evidence type="ECO:0000256" key="4">
    <source>
        <dbReference type="ARBA" id="ARBA00022960"/>
    </source>
</evidence>
<dbReference type="InterPro" id="IPR007730">
    <property type="entry name" value="SPOR-like_dom"/>
</dbReference>
<dbReference type="OrthoDB" id="9795979at2"/>
<dbReference type="AlphaFoldDB" id="A0A2U2AGD6"/>
<feature type="active site" evidence="7">
    <location>
        <position position="114"/>
    </location>
</feature>
<evidence type="ECO:0000256" key="2">
    <source>
        <dbReference type="ARBA" id="ARBA00022729"/>
    </source>
</evidence>
<evidence type="ECO:0000259" key="11">
    <source>
        <dbReference type="Pfam" id="PF05036"/>
    </source>
</evidence>
<dbReference type="PANTHER" id="PTHR21581">
    <property type="entry name" value="D-ALANYL-D-ALANINE CARBOXYPEPTIDASE"/>
    <property type="match status" value="1"/>
</dbReference>
<sequence length="436" mass="48015">MKQTLRTLFLLPIILFSLLTMVLAETGFSAYIVDHKSGKSIYEHDVDARRYPASLTKVMTLYIIFEDLSKGKISLDTRIPFSAKAAAQPPSKIGVPAGESISLDLAIKALIVKSANDVALAVAEKIGGSQEGFAKRMNATAKRLGMHSSHFVNPHGLFDEQQYTTARDMVKLGMAIHNQFPKYYPLFKTETFVYNDVVFKSHNRVNKDFPGADGIKTGYIRKSGFNLLTSAKRNNNRVFAVVLGGRTTQLRDDLMISMLEESFNSGYKGRSVREISPAITRDMTVLFTPTKAQPSDKTLLTDSKRKLSQPNTAVATAPVKLKTAPDLDLVVTPELVLQSSSEYSAGDYSVGNEPIRGPIISASNASHAVQVGAFKDYNAARDSARKAYEKVRSGTVQIFNTGEYYRALLSGLDEKEAEKTCSNLRKKSVECFVIIL</sequence>
<feature type="domain" description="Peptidase S11 D-alanyl-D-alanine carboxypeptidase A N-terminal" evidence="10">
    <location>
        <begin position="29"/>
        <end position="246"/>
    </location>
</feature>
<evidence type="ECO:0000256" key="5">
    <source>
        <dbReference type="ARBA" id="ARBA00022984"/>
    </source>
</evidence>
<keyword evidence="12" id="KW-0121">Carboxypeptidase</keyword>
<dbReference type="InterPro" id="IPR012338">
    <property type="entry name" value="Beta-lactam/transpept-like"/>
</dbReference>
<feature type="binding site" evidence="8">
    <location>
        <position position="216"/>
    </location>
    <ligand>
        <name>substrate</name>
    </ligand>
</feature>
<dbReference type="GO" id="GO:0042834">
    <property type="term" value="F:peptidoglycan binding"/>
    <property type="evidence" value="ECO:0007669"/>
    <property type="project" value="InterPro"/>
</dbReference>
<feature type="active site" description="Proton acceptor" evidence="7">
    <location>
        <position position="57"/>
    </location>
</feature>
<keyword evidence="6" id="KW-0961">Cell wall biogenesis/degradation</keyword>
<comment type="similarity">
    <text evidence="1 9">Belongs to the peptidase S11 family.</text>
</comment>
<dbReference type="SUPFAM" id="SSF110997">
    <property type="entry name" value="Sporulation related repeat"/>
    <property type="match status" value="1"/>
</dbReference>
<evidence type="ECO:0000256" key="1">
    <source>
        <dbReference type="ARBA" id="ARBA00007164"/>
    </source>
</evidence>
<evidence type="ECO:0000313" key="13">
    <source>
        <dbReference type="Proteomes" id="UP000245020"/>
    </source>
</evidence>
<name>A0A2U2AGD6_9GAMM</name>
<organism evidence="12 13">
    <name type="scientific">Ignatzschineria ureiclastica</name>
    <dbReference type="NCBI Taxonomy" id="472582"/>
    <lineage>
        <taxon>Bacteria</taxon>
        <taxon>Pseudomonadati</taxon>
        <taxon>Pseudomonadota</taxon>
        <taxon>Gammaproteobacteria</taxon>
        <taxon>Cardiobacteriales</taxon>
        <taxon>Ignatzschineriaceae</taxon>
        <taxon>Ignatzschineria</taxon>
    </lineage>
</organism>
<dbReference type="GO" id="GO:0006508">
    <property type="term" value="P:proteolysis"/>
    <property type="evidence" value="ECO:0007669"/>
    <property type="project" value="InterPro"/>
</dbReference>
<proteinExistence type="inferred from homology"/>
<feature type="active site" description="Acyl-ester intermediate" evidence="7">
    <location>
        <position position="54"/>
    </location>
</feature>
<dbReference type="Pfam" id="PF00768">
    <property type="entry name" value="Peptidase_S11"/>
    <property type="match status" value="1"/>
</dbReference>
<dbReference type="PRINTS" id="PR00725">
    <property type="entry name" value="DADACBPTASE1"/>
</dbReference>
<dbReference type="GO" id="GO:0008360">
    <property type="term" value="P:regulation of cell shape"/>
    <property type="evidence" value="ECO:0007669"/>
    <property type="project" value="UniProtKB-KW"/>
</dbReference>
<evidence type="ECO:0000256" key="9">
    <source>
        <dbReference type="RuleBase" id="RU004016"/>
    </source>
</evidence>